<dbReference type="PROSITE" id="PS00211">
    <property type="entry name" value="ABC_TRANSPORTER_1"/>
    <property type="match status" value="1"/>
</dbReference>
<keyword evidence="2 7" id="KW-0812">Transmembrane</keyword>
<gene>
    <name evidence="10" type="ORF">SAMN05421762_0511</name>
</gene>
<dbReference type="PROSITE" id="PS50929">
    <property type="entry name" value="ABC_TM1F"/>
    <property type="match status" value="1"/>
</dbReference>
<dbReference type="EMBL" id="FOLX01000001">
    <property type="protein sequence ID" value="SFC31547.1"/>
    <property type="molecule type" value="Genomic_DNA"/>
</dbReference>
<keyword evidence="6 7" id="KW-0472">Membrane</keyword>
<protein>
    <submittedName>
        <fullName evidence="10">ATP-binding cassette, subfamily C</fullName>
    </submittedName>
</protein>
<name>A0A1I1I5F5_9RHOB</name>
<dbReference type="InterPro" id="IPR017871">
    <property type="entry name" value="ABC_transporter-like_CS"/>
</dbReference>
<feature type="transmembrane region" description="Helical" evidence="7">
    <location>
        <begin position="135"/>
        <end position="155"/>
    </location>
</feature>
<keyword evidence="3" id="KW-0547">Nucleotide-binding</keyword>
<dbReference type="Gene3D" id="1.20.1560.10">
    <property type="entry name" value="ABC transporter type 1, transmembrane domain"/>
    <property type="match status" value="1"/>
</dbReference>
<evidence type="ECO:0000313" key="11">
    <source>
        <dbReference type="Proteomes" id="UP000231644"/>
    </source>
</evidence>
<dbReference type="PANTHER" id="PTHR43394:SF1">
    <property type="entry name" value="ATP-BINDING CASSETTE SUB-FAMILY B MEMBER 10, MITOCHONDRIAL"/>
    <property type="match status" value="1"/>
</dbReference>
<feature type="transmembrane region" description="Helical" evidence="7">
    <location>
        <begin position="161"/>
        <end position="179"/>
    </location>
</feature>
<evidence type="ECO:0000313" key="10">
    <source>
        <dbReference type="EMBL" id="SFC31547.1"/>
    </source>
</evidence>
<dbReference type="Pfam" id="PF00664">
    <property type="entry name" value="ABC_membrane"/>
    <property type="match status" value="1"/>
</dbReference>
<evidence type="ECO:0000259" key="9">
    <source>
        <dbReference type="PROSITE" id="PS50929"/>
    </source>
</evidence>
<dbReference type="GO" id="GO:0030253">
    <property type="term" value="P:protein secretion by the type I secretion system"/>
    <property type="evidence" value="ECO:0007669"/>
    <property type="project" value="InterPro"/>
</dbReference>
<dbReference type="PANTHER" id="PTHR43394">
    <property type="entry name" value="ATP-DEPENDENT PERMEASE MDL1, MITOCHONDRIAL"/>
    <property type="match status" value="1"/>
</dbReference>
<evidence type="ECO:0000256" key="7">
    <source>
        <dbReference type="SAM" id="Phobius"/>
    </source>
</evidence>
<dbReference type="Gene3D" id="3.40.50.300">
    <property type="entry name" value="P-loop containing nucleotide triphosphate hydrolases"/>
    <property type="match status" value="1"/>
</dbReference>
<dbReference type="GO" id="GO:0015421">
    <property type="term" value="F:ABC-type oligopeptide transporter activity"/>
    <property type="evidence" value="ECO:0007669"/>
    <property type="project" value="TreeGrafter"/>
</dbReference>
<keyword evidence="4 10" id="KW-0067">ATP-binding</keyword>
<evidence type="ECO:0000256" key="3">
    <source>
        <dbReference type="ARBA" id="ARBA00022741"/>
    </source>
</evidence>
<dbReference type="Proteomes" id="UP000231644">
    <property type="component" value="Unassembled WGS sequence"/>
</dbReference>
<dbReference type="GO" id="GO:0030256">
    <property type="term" value="C:type I protein secretion system complex"/>
    <property type="evidence" value="ECO:0007669"/>
    <property type="project" value="InterPro"/>
</dbReference>
<proteinExistence type="predicted"/>
<dbReference type="InterPro" id="IPR010128">
    <property type="entry name" value="ATPase_T1SS_PrtD-like"/>
</dbReference>
<dbReference type="NCBIfam" id="TIGR01842">
    <property type="entry name" value="type_I_sec_PrtD"/>
    <property type="match status" value="1"/>
</dbReference>
<dbReference type="SUPFAM" id="SSF52540">
    <property type="entry name" value="P-loop containing nucleoside triphosphate hydrolases"/>
    <property type="match status" value="1"/>
</dbReference>
<dbReference type="InterPro" id="IPR036640">
    <property type="entry name" value="ABC1_TM_sf"/>
</dbReference>
<comment type="subcellular location">
    <subcellularLocation>
        <location evidence="1">Cell membrane</location>
        <topology evidence="1">Multi-pass membrane protein</topology>
    </subcellularLocation>
</comment>
<dbReference type="GO" id="GO:0016887">
    <property type="term" value="F:ATP hydrolysis activity"/>
    <property type="evidence" value="ECO:0007669"/>
    <property type="project" value="InterPro"/>
</dbReference>
<dbReference type="STRING" id="517719.SAMN05421762_0511"/>
<evidence type="ECO:0000256" key="5">
    <source>
        <dbReference type="ARBA" id="ARBA00022989"/>
    </source>
</evidence>
<dbReference type="SUPFAM" id="SSF90123">
    <property type="entry name" value="ABC transporter transmembrane region"/>
    <property type="match status" value="1"/>
</dbReference>
<keyword evidence="11" id="KW-1185">Reference proteome</keyword>
<dbReference type="InterPro" id="IPR003439">
    <property type="entry name" value="ABC_transporter-like_ATP-bd"/>
</dbReference>
<accession>A0A1I1I5F5</accession>
<dbReference type="Pfam" id="PF00005">
    <property type="entry name" value="ABC_tran"/>
    <property type="match status" value="1"/>
</dbReference>
<dbReference type="PROSITE" id="PS50893">
    <property type="entry name" value="ABC_TRANSPORTER_2"/>
    <property type="match status" value="1"/>
</dbReference>
<dbReference type="AlphaFoldDB" id="A0A1I1I5F5"/>
<dbReference type="InterPro" id="IPR039421">
    <property type="entry name" value="Type_1_exporter"/>
</dbReference>
<keyword evidence="5 7" id="KW-1133">Transmembrane helix</keyword>
<feature type="domain" description="ABC transmembrane type-1" evidence="9">
    <location>
        <begin position="25"/>
        <end position="302"/>
    </location>
</feature>
<feature type="transmembrane region" description="Helical" evidence="7">
    <location>
        <begin position="23"/>
        <end position="46"/>
    </location>
</feature>
<sequence>MISQKTQAGYAELRAARRSNRSLYWAVGIFSVFSNLLMLTGPIYMLQVYDRVLGSGSVETLIGLSLIVAFLFLIMGLLELVRNRVMSRAAARFQSRLDRRVFDAVVRRAAIKPDEVSQTGLRDLEGVQKLMSSPALIAMFDIPWTPFFLAGIALFHPWLGILALAGGGFLVIVTIFNQITTKTPQNEAMHAMISSEKMAEQIRTESEMVTSMGMRDAAFTRWQKLRNRALETQISASDLTGGFSSTTKTFRMFLQSAMLGLGAYLVLLGEMSPGAMIAGSILMGRALAPIELAIGQWPVVQRAVRGWHSLAILLGETPPEAQRTALPKPKAKLEVMQLTIVPPGESVASLRMLSFTVEPGQAVGVIGASGAGKSTLARAITSVWRPAGGKVRLDGAALDNYDPAILGSYIGYLPQRVQLFEGTVADNIARLAEQPDAAAVVEAAKKADAHEMILKMPDGYDTRIDSTGGRLSGGQIQRIGLARAMYGDPVILVLDEPNSNLDNEGSQALNRAIRKMKEEGKSCLIMAHRPAAIQECDTILMLDGGSRAAFGPRDEVLKQVLQNHEQVRAGGKGGLR</sequence>
<dbReference type="InterPro" id="IPR011527">
    <property type="entry name" value="ABC1_TM_dom"/>
</dbReference>
<evidence type="ECO:0000256" key="6">
    <source>
        <dbReference type="ARBA" id="ARBA00023136"/>
    </source>
</evidence>
<evidence type="ECO:0000259" key="8">
    <source>
        <dbReference type="PROSITE" id="PS50893"/>
    </source>
</evidence>
<reference evidence="10 11" key="1">
    <citation type="submission" date="2016-10" db="EMBL/GenBank/DDBJ databases">
        <authorList>
            <person name="de Groot N.N."/>
        </authorList>
    </citation>
    <scope>NUCLEOTIDE SEQUENCE [LARGE SCALE GENOMIC DNA]</scope>
    <source>
        <strain evidence="10 11">DSM 29619</strain>
    </source>
</reference>
<evidence type="ECO:0000256" key="2">
    <source>
        <dbReference type="ARBA" id="ARBA00022692"/>
    </source>
</evidence>
<dbReference type="InterPro" id="IPR027417">
    <property type="entry name" value="P-loop_NTPase"/>
</dbReference>
<evidence type="ECO:0000256" key="1">
    <source>
        <dbReference type="ARBA" id="ARBA00004651"/>
    </source>
</evidence>
<organism evidence="10 11">
    <name type="scientific">Pseudooceanicola nitratireducens</name>
    <dbReference type="NCBI Taxonomy" id="517719"/>
    <lineage>
        <taxon>Bacteria</taxon>
        <taxon>Pseudomonadati</taxon>
        <taxon>Pseudomonadota</taxon>
        <taxon>Alphaproteobacteria</taxon>
        <taxon>Rhodobacterales</taxon>
        <taxon>Paracoccaceae</taxon>
        <taxon>Pseudooceanicola</taxon>
    </lineage>
</organism>
<feature type="transmembrane region" description="Helical" evidence="7">
    <location>
        <begin position="261"/>
        <end position="283"/>
    </location>
</feature>
<feature type="transmembrane region" description="Helical" evidence="7">
    <location>
        <begin position="58"/>
        <end position="78"/>
    </location>
</feature>
<dbReference type="GO" id="GO:0005524">
    <property type="term" value="F:ATP binding"/>
    <property type="evidence" value="ECO:0007669"/>
    <property type="project" value="UniProtKB-KW"/>
</dbReference>
<dbReference type="InterPro" id="IPR003593">
    <property type="entry name" value="AAA+_ATPase"/>
</dbReference>
<dbReference type="SMART" id="SM00382">
    <property type="entry name" value="AAA"/>
    <property type="match status" value="1"/>
</dbReference>
<dbReference type="GO" id="GO:0005886">
    <property type="term" value="C:plasma membrane"/>
    <property type="evidence" value="ECO:0007669"/>
    <property type="project" value="UniProtKB-SubCell"/>
</dbReference>
<dbReference type="OrthoDB" id="9808328at2"/>
<dbReference type="RefSeq" id="WP_093449998.1">
    <property type="nucleotide sequence ID" value="NZ_CAXQIN010000063.1"/>
</dbReference>
<feature type="domain" description="ABC transporter" evidence="8">
    <location>
        <begin position="333"/>
        <end position="569"/>
    </location>
</feature>
<evidence type="ECO:0000256" key="4">
    <source>
        <dbReference type="ARBA" id="ARBA00022840"/>
    </source>
</evidence>